<dbReference type="EMBL" id="UOEJ01000090">
    <property type="protein sequence ID" value="VAV97617.1"/>
    <property type="molecule type" value="Genomic_DNA"/>
</dbReference>
<sequence>MKINRRGFSLGSSSLIITLLLGDRVVNLTPAEARAKNIPFRNLSRNQADLIDFLGDAIVPGAKISGLSHYIDHQLFAEPRNSLLILHYLGMNPPFDDFYISSLKAFERTAREKYHKIASSLTPDEMTGFITDMMQGNPDGWEVSGESVPAAPFFYFVLRSDAIDVTYGTMAAFDYLEIPYMAHIEPVHPWKVKL</sequence>
<organism evidence="1">
    <name type="scientific">hydrothermal vent metagenome</name>
    <dbReference type="NCBI Taxonomy" id="652676"/>
    <lineage>
        <taxon>unclassified sequences</taxon>
        <taxon>metagenomes</taxon>
        <taxon>ecological metagenomes</taxon>
    </lineage>
</organism>
<dbReference type="Pfam" id="PF13618">
    <property type="entry name" value="Gluconate_2-dh3"/>
    <property type="match status" value="1"/>
</dbReference>
<protein>
    <recommendedName>
        <fullName evidence="2">Tat (Twin-arginine translocation) pathway signal sequence domain protein</fullName>
    </recommendedName>
</protein>
<evidence type="ECO:0008006" key="2">
    <source>
        <dbReference type="Google" id="ProtNLM"/>
    </source>
</evidence>
<accession>A0A3B0RYZ1</accession>
<dbReference type="InterPro" id="IPR027056">
    <property type="entry name" value="Gluconate_2DH_su3"/>
</dbReference>
<reference evidence="1" key="1">
    <citation type="submission" date="2018-06" db="EMBL/GenBank/DDBJ databases">
        <authorList>
            <person name="Zhirakovskaya E."/>
        </authorList>
    </citation>
    <scope>NUCLEOTIDE SEQUENCE</scope>
</reference>
<gene>
    <name evidence="1" type="ORF">MNBD_ALPHA01-2399</name>
</gene>
<dbReference type="AlphaFoldDB" id="A0A3B0RYZ1"/>
<name>A0A3B0RYZ1_9ZZZZ</name>
<evidence type="ECO:0000313" key="1">
    <source>
        <dbReference type="EMBL" id="VAV97617.1"/>
    </source>
</evidence>
<proteinExistence type="predicted"/>